<comment type="caution">
    <text evidence="2">The sequence shown here is derived from an EMBL/GenBank/DDBJ whole genome shotgun (WGS) entry which is preliminary data.</text>
</comment>
<dbReference type="Pfam" id="PF00651">
    <property type="entry name" value="BTB"/>
    <property type="match status" value="1"/>
</dbReference>
<protein>
    <recommendedName>
        <fullName evidence="1">BTB domain-containing protein</fullName>
    </recommendedName>
</protein>
<sequence>MPLYHGPIVKINIENSTYEVSKSLLCKHSSYFAAMFNGKFKESEEQSAELELIDGVVSTRSFELLLQWLYVGRIVLDEKDPGDRISALLEFARLADMLYINTVGSQIVEHIKTTVLNNPAPGYLRTSDTNVHHITSNHIHHAMQLPQGDPVRLLFSKAAIEGYLRSEHFKFQEETREIPEFAADFLEELKIVLKNVKTLDYHATFVDPFSGETLRF</sequence>
<dbReference type="Proteomes" id="UP001610335">
    <property type="component" value="Unassembled WGS sequence"/>
</dbReference>
<dbReference type="PANTHER" id="PTHR47843">
    <property type="entry name" value="BTB DOMAIN-CONTAINING PROTEIN-RELATED"/>
    <property type="match status" value="1"/>
</dbReference>
<evidence type="ECO:0000259" key="1">
    <source>
        <dbReference type="PROSITE" id="PS50097"/>
    </source>
</evidence>
<dbReference type="InterPro" id="IPR000210">
    <property type="entry name" value="BTB/POZ_dom"/>
</dbReference>
<name>A0ABR4IDA4_9EURO</name>
<gene>
    <name evidence="2" type="ORF">BDW59DRAFT_69618</name>
</gene>
<proteinExistence type="predicted"/>
<feature type="domain" description="BTB" evidence="1">
    <location>
        <begin position="9"/>
        <end position="78"/>
    </location>
</feature>
<dbReference type="PANTHER" id="PTHR47843:SF2">
    <property type="entry name" value="BTB DOMAIN-CONTAINING PROTEIN"/>
    <property type="match status" value="1"/>
</dbReference>
<dbReference type="Gene3D" id="3.30.710.10">
    <property type="entry name" value="Potassium Channel Kv1.1, Chain A"/>
    <property type="match status" value="1"/>
</dbReference>
<organism evidence="2 3">
    <name type="scientific">Aspergillus cavernicola</name>
    <dbReference type="NCBI Taxonomy" id="176166"/>
    <lineage>
        <taxon>Eukaryota</taxon>
        <taxon>Fungi</taxon>
        <taxon>Dikarya</taxon>
        <taxon>Ascomycota</taxon>
        <taxon>Pezizomycotina</taxon>
        <taxon>Eurotiomycetes</taxon>
        <taxon>Eurotiomycetidae</taxon>
        <taxon>Eurotiales</taxon>
        <taxon>Aspergillaceae</taxon>
        <taxon>Aspergillus</taxon>
        <taxon>Aspergillus subgen. Nidulantes</taxon>
    </lineage>
</organism>
<dbReference type="SMART" id="SM00225">
    <property type="entry name" value="BTB"/>
    <property type="match status" value="1"/>
</dbReference>
<accession>A0ABR4IDA4</accession>
<dbReference type="EMBL" id="JBFXLS010000034">
    <property type="protein sequence ID" value="KAL2825723.1"/>
    <property type="molecule type" value="Genomic_DNA"/>
</dbReference>
<reference evidence="2 3" key="1">
    <citation type="submission" date="2024-07" db="EMBL/GenBank/DDBJ databases">
        <title>Section-level genome sequencing and comparative genomics of Aspergillus sections Usti and Cavernicolus.</title>
        <authorList>
            <consortium name="Lawrence Berkeley National Laboratory"/>
            <person name="Nybo J.L."/>
            <person name="Vesth T.C."/>
            <person name="Theobald S."/>
            <person name="Frisvad J.C."/>
            <person name="Larsen T.O."/>
            <person name="Kjaerboelling I."/>
            <person name="Rothschild-Mancinelli K."/>
            <person name="Lyhne E.K."/>
            <person name="Kogle M.E."/>
            <person name="Barry K."/>
            <person name="Clum A."/>
            <person name="Na H."/>
            <person name="Ledsgaard L."/>
            <person name="Lin J."/>
            <person name="Lipzen A."/>
            <person name="Kuo A."/>
            <person name="Riley R."/>
            <person name="Mondo S."/>
            <person name="LaButti K."/>
            <person name="Haridas S."/>
            <person name="Pangalinan J."/>
            <person name="Salamov A.A."/>
            <person name="Simmons B.A."/>
            <person name="Magnuson J.K."/>
            <person name="Chen J."/>
            <person name="Drula E."/>
            <person name="Henrissat B."/>
            <person name="Wiebenga A."/>
            <person name="Lubbers R.J."/>
            <person name="Gomes A.C."/>
            <person name="Makela M.R."/>
            <person name="Stajich J."/>
            <person name="Grigoriev I.V."/>
            <person name="Mortensen U.H."/>
            <person name="De vries R.P."/>
            <person name="Baker S.E."/>
            <person name="Andersen M.R."/>
        </authorList>
    </citation>
    <scope>NUCLEOTIDE SEQUENCE [LARGE SCALE GENOMIC DNA]</scope>
    <source>
        <strain evidence="2 3">CBS 600.67</strain>
    </source>
</reference>
<dbReference type="CDD" id="cd18186">
    <property type="entry name" value="BTB_POZ_ZBTB_KLHL-like"/>
    <property type="match status" value="1"/>
</dbReference>
<evidence type="ECO:0000313" key="3">
    <source>
        <dbReference type="Proteomes" id="UP001610335"/>
    </source>
</evidence>
<dbReference type="PROSITE" id="PS50097">
    <property type="entry name" value="BTB"/>
    <property type="match status" value="1"/>
</dbReference>
<evidence type="ECO:0000313" key="2">
    <source>
        <dbReference type="EMBL" id="KAL2825723.1"/>
    </source>
</evidence>
<keyword evidence="3" id="KW-1185">Reference proteome</keyword>
<dbReference type="SUPFAM" id="SSF54695">
    <property type="entry name" value="POZ domain"/>
    <property type="match status" value="1"/>
</dbReference>
<dbReference type="InterPro" id="IPR011333">
    <property type="entry name" value="SKP1/BTB/POZ_sf"/>
</dbReference>